<dbReference type="Gene3D" id="1.20.120.450">
    <property type="entry name" value="dinb family like domain"/>
    <property type="match status" value="1"/>
</dbReference>
<evidence type="ECO:0000313" key="2">
    <source>
        <dbReference type="Proteomes" id="UP000248066"/>
    </source>
</evidence>
<dbReference type="InterPro" id="IPR034660">
    <property type="entry name" value="DinB/YfiT-like"/>
</dbReference>
<keyword evidence="2" id="KW-1185">Reference proteome</keyword>
<evidence type="ECO:0000313" key="1">
    <source>
        <dbReference type="EMBL" id="PYZ97006.1"/>
    </source>
</evidence>
<evidence type="ECO:0008006" key="3">
    <source>
        <dbReference type="Google" id="ProtNLM"/>
    </source>
</evidence>
<organism evidence="1 2">
    <name type="scientific">Alteribacter lacisalsi</name>
    <dbReference type="NCBI Taxonomy" id="2045244"/>
    <lineage>
        <taxon>Bacteria</taxon>
        <taxon>Bacillati</taxon>
        <taxon>Bacillota</taxon>
        <taxon>Bacilli</taxon>
        <taxon>Bacillales</taxon>
        <taxon>Bacillaceae</taxon>
        <taxon>Alteribacter</taxon>
    </lineage>
</organism>
<gene>
    <name evidence="1" type="ORF">CR205_12780</name>
</gene>
<sequence>MEHHFSRIYEQRDHFLTKTRPLHDRVWTRPQPEKWSIGETYYHLYLMVKRLRQLNNIYLPLLSPIAKRKKKEGFPKQSEDIYTLYKKKNGKSMRSPFVLLPPKNAKDRMTFHHLVGCTSRETRKLEAQVLSLNEAAAGHIRYPDPLAHYPNIFQSIDLLGIHERHHFQLCERYYQLN</sequence>
<dbReference type="Proteomes" id="UP000248066">
    <property type="component" value="Unassembled WGS sequence"/>
</dbReference>
<name>A0A2W0H8E3_9BACI</name>
<comment type="caution">
    <text evidence="1">The sequence shown here is derived from an EMBL/GenBank/DDBJ whole genome shotgun (WGS) entry which is preliminary data.</text>
</comment>
<reference evidence="1 2" key="1">
    <citation type="submission" date="2017-10" db="EMBL/GenBank/DDBJ databases">
        <title>Bacillus sp. nov., a halophilic bacterium isolated from a Yangshapao Lake.</title>
        <authorList>
            <person name="Wang H."/>
        </authorList>
    </citation>
    <scope>NUCLEOTIDE SEQUENCE [LARGE SCALE GENOMIC DNA]</scope>
    <source>
        <strain evidence="1 2">YSP-3</strain>
    </source>
</reference>
<proteinExistence type="predicted"/>
<dbReference type="OrthoDB" id="2389280at2"/>
<dbReference type="AlphaFoldDB" id="A0A2W0H8E3"/>
<accession>A0A2W0H8E3</accession>
<protein>
    <recommendedName>
        <fullName evidence="3">DinB family protein</fullName>
    </recommendedName>
</protein>
<dbReference type="EMBL" id="PDOF01000002">
    <property type="protein sequence ID" value="PYZ97006.1"/>
    <property type="molecule type" value="Genomic_DNA"/>
</dbReference>